<comment type="caution">
    <text evidence="2">The sequence shown here is derived from an EMBL/GenBank/DDBJ whole genome shotgun (WGS) entry which is preliminary data.</text>
</comment>
<keyword evidence="3" id="KW-1185">Reference proteome</keyword>
<protein>
    <recommendedName>
        <fullName evidence="4">Pecanex-like protein</fullName>
    </recommendedName>
</protein>
<keyword evidence="1" id="KW-0472">Membrane</keyword>
<proteinExistence type="predicted"/>
<evidence type="ECO:0000313" key="2">
    <source>
        <dbReference type="EMBL" id="KAJ1192460.1"/>
    </source>
</evidence>
<dbReference type="Proteomes" id="UP001066276">
    <property type="component" value="Chromosome 2_2"/>
</dbReference>
<evidence type="ECO:0000256" key="1">
    <source>
        <dbReference type="SAM" id="Phobius"/>
    </source>
</evidence>
<keyword evidence="1" id="KW-0812">Transmembrane</keyword>
<accession>A0AAV7UTN2</accession>
<dbReference type="EMBL" id="JANPWB010000004">
    <property type="protein sequence ID" value="KAJ1192460.1"/>
    <property type="molecule type" value="Genomic_DNA"/>
</dbReference>
<organism evidence="2 3">
    <name type="scientific">Pleurodeles waltl</name>
    <name type="common">Iberian ribbed newt</name>
    <dbReference type="NCBI Taxonomy" id="8319"/>
    <lineage>
        <taxon>Eukaryota</taxon>
        <taxon>Metazoa</taxon>
        <taxon>Chordata</taxon>
        <taxon>Craniata</taxon>
        <taxon>Vertebrata</taxon>
        <taxon>Euteleostomi</taxon>
        <taxon>Amphibia</taxon>
        <taxon>Batrachia</taxon>
        <taxon>Caudata</taxon>
        <taxon>Salamandroidea</taxon>
        <taxon>Salamandridae</taxon>
        <taxon>Pleurodelinae</taxon>
        <taxon>Pleurodeles</taxon>
    </lineage>
</organism>
<sequence length="135" mass="15410">MERSMRWKPTVVQYFVLPVYRSFPDLLEDNMGTAVMAIRQSVIFWKTLPLSVAVCTVMAKMVVLPRLLYFFAVFPLVIPQAMFKELDYILTDLIGNKGCRHEALTKLLMHLIVAMMHGLVPETGCLAFTTLARDL</sequence>
<evidence type="ECO:0008006" key="4">
    <source>
        <dbReference type="Google" id="ProtNLM"/>
    </source>
</evidence>
<name>A0AAV7UTN2_PLEWA</name>
<dbReference type="AlphaFoldDB" id="A0AAV7UTN2"/>
<reference evidence="2" key="1">
    <citation type="journal article" date="2022" name="bioRxiv">
        <title>Sequencing and chromosome-scale assembly of the giantPleurodeles waltlgenome.</title>
        <authorList>
            <person name="Brown T."/>
            <person name="Elewa A."/>
            <person name="Iarovenko S."/>
            <person name="Subramanian E."/>
            <person name="Araus A.J."/>
            <person name="Petzold A."/>
            <person name="Susuki M."/>
            <person name="Suzuki K.-i.T."/>
            <person name="Hayashi T."/>
            <person name="Toyoda A."/>
            <person name="Oliveira C."/>
            <person name="Osipova E."/>
            <person name="Leigh N.D."/>
            <person name="Simon A."/>
            <person name="Yun M.H."/>
        </authorList>
    </citation>
    <scope>NUCLEOTIDE SEQUENCE</scope>
    <source>
        <strain evidence="2">20211129_DDA</strain>
        <tissue evidence="2">Liver</tissue>
    </source>
</reference>
<evidence type="ECO:0000313" key="3">
    <source>
        <dbReference type="Proteomes" id="UP001066276"/>
    </source>
</evidence>
<gene>
    <name evidence="2" type="ORF">NDU88_001767</name>
</gene>
<keyword evidence="1" id="KW-1133">Transmembrane helix</keyword>
<feature type="transmembrane region" description="Helical" evidence="1">
    <location>
        <begin position="43"/>
        <end position="61"/>
    </location>
</feature>